<dbReference type="InterPro" id="IPR027417">
    <property type="entry name" value="P-loop_NTPase"/>
</dbReference>
<proteinExistence type="predicted"/>
<name>K1QZS5_MAGGI</name>
<sequence>MFITFTSFNEIRYPNRYIKLQMDLKEFYTLMQDFVKKDEFNTHIRKDGYDMDKIEEKLKLRKNDVMNTEYPIVIAGETSAGKSSVVNLILGEKILPSGIRASTSRLCRVKYGERLMICTRDNKDEELDNMSLANILPVLSKVKNNMHEMKFEIELCVQQVANCILTGSVRRGCGDPSLLQALLIKGVMQFTRLLYVSLTAKDAIGEQRKKF</sequence>
<gene>
    <name evidence="2" type="ORF">CGI_10007828</name>
</gene>
<dbReference type="InterPro" id="IPR045063">
    <property type="entry name" value="Dynamin_N"/>
</dbReference>
<evidence type="ECO:0000313" key="2">
    <source>
        <dbReference type="EMBL" id="EKC26966.1"/>
    </source>
</evidence>
<reference evidence="2" key="1">
    <citation type="journal article" date="2012" name="Nature">
        <title>The oyster genome reveals stress adaptation and complexity of shell formation.</title>
        <authorList>
            <person name="Zhang G."/>
            <person name="Fang X."/>
            <person name="Guo X."/>
            <person name="Li L."/>
            <person name="Luo R."/>
            <person name="Xu F."/>
            <person name="Yang P."/>
            <person name="Zhang L."/>
            <person name="Wang X."/>
            <person name="Qi H."/>
            <person name="Xiong Z."/>
            <person name="Que H."/>
            <person name="Xie Y."/>
            <person name="Holland P.W."/>
            <person name="Paps J."/>
            <person name="Zhu Y."/>
            <person name="Wu F."/>
            <person name="Chen Y."/>
            <person name="Wang J."/>
            <person name="Peng C."/>
            <person name="Meng J."/>
            <person name="Yang L."/>
            <person name="Liu J."/>
            <person name="Wen B."/>
            <person name="Zhang N."/>
            <person name="Huang Z."/>
            <person name="Zhu Q."/>
            <person name="Feng Y."/>
            <person name="Mount A."/>
            <person name="Hedgecock D."/>
            <person name="Xu Z."/>
            <person name="Liu Y."/>
            <person name="Domazet-Loso T."/>
            <person name="Du Y."/>
            <person name="Sun X."/>
            <person name="Zhang S."/>
            <person name="Liu B."/>
            <person name="Cheng P."/>
            <person name="Jiang X."/>
            <person name="Li J."/>
            <person name="Fan D."/>
            <person name="Wang W."/>
            <person name="Fu W."/>
            <person name="Wang T."/>
            <person name="Wang B."/>
            <person name="Zhang J."/>
            <person name="Peng Z."/>
            <person name="Li Y."/>
            <person name="Li N."/>
            <person name="Wang J."/>
            <person name="Chen M."/>
            <person name="He Y."/>
            <person name="Tan F."/>
            <person name="Song X."/>
            <person name="Zheng Q."/>
            <person name="Huang R."/>
            <person name="Yang H."/>
            <person name="Du X."/>
            <person name="Chen L."/>
            <person name="Yang M."/>
            <person name="Gaffney P.M."/>
            <person name="Wang S."/>
            <person name="Luo L."/>
            <person name="She Z."/>
            <person name="Ming Y."/>
            <person name="Huang W."/>
            <person name="Zhang S."/>
            <person name="Huang B."/>
            <person name="Zhang Y."/>
            <person name="Qu T."/>
            <person name="Ni P."/>
            <person name="Miao G."/>
            <person name="Wang J."/>
            <person name="Wang Q."/>
            <person name="Steinberg C.E."/>
            <person name="Wang H."/>
            <person name="Li N."/>
            <person name="Qian L."/>
            <person name="Zhang G."/>
            <person name="Li Y."/>
            <person name="Yang H."/>
            <person name="Liu X."/>
            <person name="Wang J."/>
            <person name="Yin Y."/>
            <person name="Wang J."/>
        </authorList>
    </citation>
    <scope>NUCLEOTIDE SEQUENCE [LARGE SCALE GENOMIC DNA]</scope>
    <source>
        <strain evidence="2">05x7-T-G4-1.051#20</strain>
    </source>
</reference>
<dbReference type="SUPFAM" id="SSF52540">
    <property type="entry name" value="P-loop containing nucleoside triphosphate hydrolases"/>
    <property type="match status" value="1"/>
</dbReference>
<dbReference type="EMBL" id="JH816765">
    <property type="protein sequence ID" value="EKC26966.1"/>
    <property type="molecule type" value="Genomic_DNA"/>
</dbReference>
<dbReference type="Gene3D" id="3.40.50.300">
    <property type="entry name" value="P-loop containing nucleotide triphosphate hydrolases"/>
    <property type="match status" value="1"/>
</dbReference>
<dbReference type="AlphaFoldDB" id="K1QZS5"/>
<evidence type="ECO:0000259" key="1">
    <source>
        <dbReference type="Pfam" id="PF00350"/>
    </source>
</evidence>
<dbReference type="InParanoid" id="K1QZS5"/>
<accession>K1QZS5</accession>
<dbReference type="PANTHER" id="PTHR26392:SF92">
    <property type="entry name" value="PROTEIN KINASE DOMAIN-CONTAINING PROTEIN"/>
    <property type="match status" value="1"/>
</dbReference>
<feature type="domain" description="Dynamin N-terminal" evidence="1">
    <location>
        <begin position="72"/>
        <end position="129"/>
    </location>
</feature>
<protein>
    <recommendedName>
        <fullName evidence="1">Dynamin N-terminal domain-containing protein</fullName>
    </recommendedName>
</protein>
<dbReference type="Pfam" id="PF00350">
    <property type="entry name" value="Dynamin_N"/>
    <property type="match status" value="1"/>
</dbReference>
<organism evidence="2">
    <name type="scientific">Magallana gigas</name>
    <name type="common">Pacific oyster</name>
    <name type="synonym">Crassostrea gigas</name>
    <dbReference type="NCBI Taxonomy" id="29159"/>
    <lineage>
        <taxon>Eukaryota</taxon>
        <taxon>Metazoa</taxon>
        <taxon>Spiralia</taxon>
        <taxon>Lophotrochozoa</taxon>
        <taxon>Mollusca</taxon>
        <taxon>Bivalvia</taxon>
        <taxon>Autobranchia</taxon>
        <taxon>Pteriomorphia</taxon>
        <taxon>Ostreida</taxon>
        <taxon>Ostreoidea</taxon>
        <taxon>Ostreidae</taxon>
        <taxon>Magallana</taxon>
    </lineage>
</organism>
<dbReference type="HOGENOM" id="CLU_1305921_0_0_1"/>
<dbReference type="PANTHER" id="PTHR26392">
    <property type="entry name" value="MITOGEN-ACTIVATED PROTEIN KINASE KINASE KINASE 7-RELATED"/>
    <property type="match status" value="1"/>
</dbReference>